<evidence type="ECO:0000256" key="1">
    <source>
        <dbReference type="SAM" id="Phobius"/>
    </source>
</evidence>
<keyword evidence="1" id="KW-0812">Transmembrane</keyword>
<evidence type="ECO:0000313" key="2">
    <source>
        <dbReference type="EMBL" id="MEK8132395.1"/>
    </source>
</evidence>
<organism evidence="2 3">
    <name type="scientific">Paenibacillus filicis</name>
    <dbReference type="NCBI Taxonomy" id="669464"/>
    <lineage>
        <taxon>Bacteria</taxon>
        <taxon>Bacillati</taxon>
        <taxon>Bacillota</taxon>
        <taxon>Bacilli</taxon>
        <taxon>Bacillales</taxon>
        <taxon>Paenibacillaceae</taxon>
        <taxon>Paenibacillus</taxon>
    </lineage>
</organism>
<feature type="transmembrane region" description="Helical" evidence="1">
    <location>
        <begin position="227"/>
        <end position="249"/>
    </location>
</feature>
<sequence length="257" mass="28371">MSSLLSLVQNENMKIYNRVRTWIMLGILILTIVMVGVLMKFVLEVPYTNVIQFMGATTYLTGLCTIFSVIVAGDIVASEFSWGTIKLLLIRPASRSKVLASKLVAVLLFTLCLLALHFIFSYFTGLLLFGAGAPLIPGESIGAITRTYLLDTVSIVMTVLLAFMISAAFRSSSLAIGLSIFLLLTKDGVVLVLSKLKYEWIKYFLFANTDLLPYVTGGQPLFDDMTLGFSVTVIIVYAILFYLIAWLLFTKRDVAGN</sequence>
<evidence type="ECO:0000313" key="3">
    <source>
        <dbReference type="Proteomes" id="UP001469365"/>
    </source>
</evidence>
<proteinExistence type="predicted"/>
<feature type="transmembrane region" description="Helical" evidence="1">
    <location>
        <begin position="59"/>
        <end position="82"/>
    </location>
</feature>
<accession>A0ABU9DU50</accession>
<comment type="caution">
    <text evidence="2">The sequence shown here is derived from an EMBL/GenBank/DDBJ whole genome shotgun (WGS) entry which is preliminary data.</text>
</comment>
<reference evidence="2 3" key="1">
    <citation type="submission" date="2024-04" db="EMBL/GenBank/DDBJ databases">
        <title>draft genome sequnece of Paenibacillus filicis.</title>
        <authorList>
            <person name="Kim D.-U."/>
        </authorList>
    </citation>
    <scope>NUCLEOTIDE SEQUENCE [LARGE SCALE GENOMIC DNA]</scope>
    <source>
        <strain evidence="2 3">KACC14197</strain>
    </source>
</reference>
<feature type="transmembrane region" description="Helical" evidence="1">
    <location>
        <begin position="174"/>
        <end position="194"/>
    </location>
</feature>
<feature type="transmembrane region" description="Helical" evidence="1">
    <location>
        <begin position="103"/>
        <end position="136"/>
    </location>
</feature>
<dbReference type="Pfam" id="PF12730">
    <property type="entry name" value="ABC2_membrane_4"/>
    <property type="match status" value="1"/>
</dbReference>
<keyword evidence="1" id="KW-1133">Transmembrane helix</keyword>
<protein>
    <submittedName>
        <fullName evidence="2">ABC transporter permease</fullName>
    </submittedName>
</protein>
<dbReference type="Proteomes" id="UP001469365">
    <property type="component" value="Unassembled WGS sequence"/>
</dbReference>
<feature type="transmembrane region" description="Helical" evidence="1">
    <location>
        <begin position="21"/>
        <end position="39"/>
    </location>
</feature>
<dbReference type="EMBL" id="JBBPCC010000029">
    <property type="protein sequence ID" value="MEK8132395.1"/>
    <property type="molecule type" value="Genomic_DNA"/>
</dbReference>
<gene>
    <name evidence="2" type="ORF">WMW72_31300</name>
</gene>
<dbReference type="PANTHER" id="PTHR37305:SF1">
    <property type="entry name" value="MEMBRANE PROTEIN"/>
    <property type="match status" value="1"/>
</dbReference>
<feature type="transmembrane region" description="Helical" evidence="1">
    <location>
        <begin position="148"/>
        <end position="167"/>
    </location>
</feature>
<name>A0ABU9DU50_9BACL</name>
<keyword evidence="1" id="KW-0472">Membrane</keyword>
<dbReference type="PANTHER" id="PTHR37305">
    <property type="entry name" value="INTEGRAL MEMBRANE PROTEIN-RELATED"/>
    <property type="match status" value="1"/>
</dbReference>
<dbReference type="RefSeq" id="WP_341419530.1">
    <property type="nucleotide sequence ID" value="NZ_JBBPCC010000029.1"/>
</dbReference>
<keyword evidence="3" id="KW-1185">Reference proteome</keyword>